<dbReference type="Gene3D" id="3.40.50.300">
    <property type="entry name" value="P-loop containing nucleotide triphosphate hydrolases"/>
    <property type="match status" value="1"/>
</dbReference>
<keyword evidence="9" id="KW-0812">Transmembrane</keyword>
<dbReference type="Pfam" id="PF13469">
    <property type="entry name" value="Sulfotransfer_3"/>
    <property type="match status" value="1"/>
</dbReference>
<name>A0A2T7NKT1_POMCA</name>
<evidence type="ECO:0000256" key="9">
    <source>
        <dbReference type="SAM" id="Phobius"/>
    </source>
</evidence>
<comment type="similarity">
    <text evidence="2">Belongs to the bZIP family. ATF subfamily.</text>
</comment>
<dbReference type="GO" id="GO:0030968">
    <property type="term" value="P:endoplasmic reticulum unfolded protein response"/>
    <property type="evidence" value="ECO:0007669"/>
    <property type="project" value="TreeGrafter"/>
</dbReference>
<accession>A0A2T7NKT1</accession>
<dbReference type="PANTHER" id="PTHR46164">
    <property type="entry name" value="ATF6, ISOFORM C"/>
    <property type="match status" value="1"/>
</dbReference>
<dbReference type="AlphaFoldDB" id="A0A2T7NKT1"/>
<keyword evidence="5" id="KW-0804">Transcription</keyword>
<feature type="compositionally biased region" description="Low complexity" evidence="8">
    <location>
        <begin position="1031"/>
        <end position="1041"/>
    </location>
</feature>
<dbReference type="InterPro" id="IPR004827">
    <property type="entry name" value="bZIP"/>
</dbReference>
<organism evidence="11 12">
    <name type="scientific">Pomacea canaliculata</name>
    <name type="common">Golden apple snail</name>
    <dbReference type="NCBI Taxonomy" id="400727"/>
    <lineage>
        <taxon>Eukaryota</taxon>
        <taxon>Metazoa</taxon>
        <taxon>Spiralia</taxon>
        <taxon>Lophotrochozoa</taxon>
        <taxon>Mollusca</taxon>
        <taxon>Gastropoda</taxon>
        <taxon>Caenogastropoda</taxon>
        <taxon>Architaenioglossa</taxon>
        <taxon>Ampullarioidea</taxon>
        <taxon>Ampullariidae</taxon>
        <taxon>Pomacea</taxon>
    </lineage>
</organism>
<keyword evidence="9" id="KW-1133">Transmembrane helix</keyword>
<dbReference type="OrthoDB" id="8068875at2759"/>
<evidence type="ECO:0000256" key="4">
    <source>
        <dbReference type="ARBA" id="ARBA00023125"/>
    </source>
</evidence>
<sequence>MRLPLLAATIGLVFILTLNLFVFNSRSRDMEVKELQAEENQNKRSEKTLLFSQDAWNAVTDDDDWDSIFDEVAWSSFLNEGAVGANVKDEPPLPPNKPPAGGGGGGGGGGAPAVPKDGAMKAGAVPRDGAMAGDTSSTAREDHEPAPGGRSSVREAKKKSKKSKKDVGPPEELQKFEPVPAGWNDEWFQASYKKSATYGMKTVFVEDEPLYKSCASDVVVQRQWTQTFLTLGPFRYMARSKNPCWYPDDGKFTCIPYFFLAGAAGPGSADIMQKIMLHPDVLGSMEQVNWWDVGRHAGQSWDSYRERFQKETEQILLDINSMKSSTKIFGDSTSTYFASPTGWERLSGNENCEEPRITLASHLRRLRVKGLIMAVLPHPTRRLLAEFRMLSKGKPNAKQFHEYVEQAIGAYKNCFQTFSIRQCAYNKTVADSVKISLHEGMYSTYMEDWIRIFPPEQFLVLRFEDYVKSPVPTLRSIYAFLGLHAGVSDNTDLAHVFNQTLAFDPNALPDELADFDPVKFDTFDFDELLQEQSHSDSSDSGIIIKQEPPSPASSQISEGSSEGYSSCSDLLLQAVIKEESVSPLDSPSFSYSNDSGFILSPPLSPPSLSSFSTSAASLSPPGSPSLPGDQTLIFIPQVDGDSVSEQLVLPSDVSPFPGSILTSSTGTSLSSPTSVVLTAPTVTLGSSIKQANVHSILNRKIKIQPKPTVTSGSVTTKPSANHVLSPRTANAVTSVPISSAVAAEDVVCQVVPKVEVRTMSVKSGGGRPLVVSAEQFQKLTESGVLRWSPPLSDSSFVTSLSPTSSTSSAYAPQGQICDLTKSKRQQRMIKNRESASLSRKRKKEYLVSLEQQVKEFNFENQKLKNENEALKQHIHVLQSENSQLRQASGLSPAKKACLLAVALLLSLNLAPFSSFFKEIDTTNVRNTISTSRINSRHLLSLPENTTTTDTSDDAYTGPSTRLFGTSDRMQHVLEFDRELHHLLSKGMLNESTMAAHFCPIYFNSTESSRLAEQLRGWMIREEEEKQRKVSTRQPQQQQQVPSKKRVKAYPPINTLKAAMQGHYTKDVEGHQHRPRQTLLSAIPRRNDTFYVLSFNTDYFLVPATAHNKTARPRMSLVMPFLSGTLNDSMQPPEGSIGMMQINCEIFDTQLIHVHKSVLPPEFNKNAHNFANQTHNSEPPSSNRSKTGASDARKEASHSPPQTSGEHIKLESRTGNGTVFPPLQRKKRRK</sequence>
<proteinExistence type="inferred from homology"/>
<feature type="transmembrane region" description="Helical" evidence="9">
    <location>
        <begin position="6"/>
        <end position="23"/>
    </location>
</feature>
<feature type="region of interest" description="Disordered" evidence="8">
    <location>
        <begin position="85"/>
        <end position="178"/>
    </location>
</feature>
<dbReference type="GO" id="GO:0016020">
    <property type="term" value="C:membrane"/>
    <property type="evidence" value="ECO:0007669"/>
    <property type="project" value="UniProtKB-SubCell"/>
</dbReference>
<protein>
    <recommendedName>
        <fullName evidence="10">BZIP domain-containing protein</fullName>
    </recommendedName>
</protein>
<evidence type="ECO:0000256" key="8">
    <source>
        <dbReference type="SAM" id="MobiDB-lite"/>
    </source>
</evidence>
<feature type="region of interest" description="Disordered" evidence="8">
    <location>
        <begin position="533"/>
        <end position="564"/>
    </location>
</feature>
<dbReference type="EMBL" id="PZQS01000011">
    <property type="protein sequence ID" value="PVD21761.1"/>
    <property type="molecule type" value="Genomic_DNA"/>
</dbReference>
<dbReference type="SUPFAM" id="SSF52540">
    <property type="entry name" value="P-loop containing nucleoside triphosphate hydrolases"/>
    <property type="match status" value="1"/>
</dbReference>
<dbReference type="SUPFAM" id="SSF57959">
    <property type="entry name" value="Leucine zipper domain"/>
    <property type="match status" value="1"/>
</dbReference>
<feature type="compositionally biased region" description="Basic and acidic residues" evidence="8">
    <location>
        <begin position="165"/>
        <end position="175"/>
    </location>
</feature>
<keyword evidence="9" id="KW-0472">Membrane</keyword>
<dbReference type="GO" id="GO:0005634">
    <property type="term" value="C:nucleus"/>
    <property type="evidence" value="ECO:0007669"/>
    <property type="project" value="TreeGrafter"/>
</dbReference>
<dbReference type="SMART" id="SM00338">
    <property type="entry name" value="BRLZ"/>
    <property type="match status" value="1"/>
</dbReference>
<gene>
    <name evidence="11" type="ORF">C0Q70_17562</name>
</gene>
<keyword evidence="7" id="KW-0175">Coiled coil</keyword>
<keyword evidence="4" id="KW-0238">DNA-binding</keyword>
<evidence type="ECO:0000256" key="1">
    <source>
        <dbReference type="ARBA" id="ARBA00004167"/>
    </source>
</evidence>
<feature type="compositionally biased region" description="Gly residues" evidence="8">
    <location>
        <begin position="100"/>
        <end position="111"/>
    </location>
</feature>
<feature type="coiled-coil region" evidence="7">
    <location>
        <begin position="846"/>
        <end position="887"/>
    </location>
</feature>
<keyword evidence="3" id="KW-0805">Transcription regulation</keyword>
<evidence type="ECO:0000256" key="5">
    <source>
        <dbReference type="ARBA" id="ARBA00023163"/>
    </source>
</evidence>
<evidence type="ECO:0000256" key="7">
    <source>
        <dbReference type="SAM" id="Coils"/>
    </source>
</evidence>
<evidence type="ECO:0000256" key="6">
    <source>
        <dbReference type="ARBA" id="ARBA00023242"/>
    </source>
</evidence>
<dbReference type="Gene3D" id="1.20.5.170">
    <property type="match status" value="1"/>
</dbReference>
<comment type="caution">
    <text evidence="11">The sequence shown here is derived from an EMBL/GenBank/DDBJ whole genome shotgun (WGS) entry which is preliminary data.</text>
</comment>
<evidence type="ECO:0000313" key="12">
    <source>
        <dbReference type="Proteomes" id="UP000245119"/>
    </source>
</evidence>
<feature type="region of interest" description="Disordered" evidence="8">
    <location>
        <begin position="1024"/>
        <end position="1045"/>
    </location>
</feature>
<dbReference type="STRING" id="400727.A0A2T7NKT1"/>
<feature type="compositionally biased region" description="Polar residues" evidence="8">
    <location>
        <begin position="1165"/>
        <end position="1187"/>
    </location>
</feature>
<dbReference type="InterPro" id="IPR046347">
    <property type="entry name" value="bZIP_sf"/>
</dbReference>
<keyword evidence="6" id="KW-0539">Nucleus</keyword>
<dbReference type="CDD" id="cd14700">
    <property type="entry name" value="bZIP_ATF6"/>
    <property type="match status" value="1"/>
</dbReference>
<evidence type="ECO:0000259" key="10">
    <source>
        <dbReference type="PROSITE" id="PS50217"/>
    </source>
</evidence>
<feature type="domain" description="BZIP" evidence="10">
    <location>
        <begin position="821"/>
        <end position="884"/>
    </location>
</feature>
<dbReference type="Pfam" id="PF00170">
    <property type="entry name" value="bZIP_1"/>
    <property type="match status" value="1"/>
</dbReference>
<reference evidence="11 12" key="1">
    <citation type="submission" date="2018-04" db="EMBL/GenBank/DDBJ databases">
        <title>The genome of golden apple snail Pomacea canaliculata provides insight into stress tolerance and invasive adaptation.</title>
        <authorList>
            <person name="Liu C."/>
            <person name="Liu B."/>
            <person name="Ren Y."/>
            <person name="Zhang Y."/>
            <person name="Wang H."/>
            <person name="Li S."/>
            <person name="Jiang F."/>
            <person name="Yin L."/>
            <person name="Zhang G."/>
            <person name="Qian W."/>
            <person name="Fan W."/>
        </authorList>
    </citation>
    <scope>NUCLEOTIDE SEQUENCE [LARGE SCALE GENOMIC DNA]</scope>
    <source>
        <strain evidence="11">SZHN2017</strain>
        <tissue evidence="11">Muscle</tissue>
    </source>
</reference>
<dbReference type="PROSITE" id="PS50217">
    <property type="entry name" value="BZIP"/>
    <property type="match status" value="1"/>
</dbReference>
<dbReference type="PANTHER" id="PTHR46164:SF3">
    <property type="entry name" value="ATF6, ISOFORM C"/>
    <property type="match status" value="1"/>
</dbReference>
<dbReference type="GO" id="GO:0000978">
    <property type="term" value="F:RNA polymerase II cis-regulatory region sequence-specific DNA binding"/>
    <property type="evidence" value="ECO:0007669"/>
    <property type="project" value="TreeGrafter"/>
</dbReference>
<feature type="compositionally biased region" description="Low complexity" evidence="8">
    <location>
        <begin position="552"/>
        <end position="564"/>
    </location>
</feature>
<evidence type="ECO:0000256" key="2">
    <source>
        <dbReference type="ARBA" id="ARBA00009050"/>
    </source>
</evidence>
<keyword evidence="12" id="KW-1185">Reference proteome</keyword>
<dbReference type="GO" id="GO:0000981">
    <property type="term" value="F:DNA-binding transcription factor activity, RNA polymerase II-specific"/>
    <property type="evidence" value="ECO:0007669"/>
    <property type="project" value="TreeGrafter"/>
</dbReference>
<comment type="subcellular location">
    <subcellularLocation>
        <location evidence="1">Membrane</location>
        <topology evidence="1">Single-pass membrane protein</topology>
    </subcellularLocation>
</comment>
<feature type="region of interest" description="Disordered" evidence="8">
    <location>
        <begin position="1164"/>
        <end position="1229"/>
    </location>
</feature>
<evidence type="ECO:0000256" key="3">
    <source>
        <dbReference type="ARBA" id="ARBA00023015"/>
    </source>
</evidence>
<evidence type="ECO:0000313" key="11">
    <source>
        <dbReference type="EMBL" id="PVD21761.1"/>
    </source>
</evidence>
<dbReference type="Proteomes" id="UP000245119">
    <property type="component" value="Linkage Group LG11"/>
</dbReference>
<dbReference type="InterPro" id="IPR051882">
    <property type="entry name" value="ATF_bZIP_TF"/>
</dbReference>
<dbReference type="InterPro" id="IPR027417">
    <property type="entry name" value="P-loop_NTPase"/>
</dbReference>